<evidence type="ECO:0000313" key="2">
    <source>
        <dbReference type="EMBL" id="TDE36690.1"/>
    </source>
</evidence>
<sequence length="84" mass="8978">MQDRDTLKRHAALVDQMVSALGADLEEAALAGRVTIDEISDAVLRCTGCNNPAHCASLVAARVEVAPAYCRNRDLMARLRQGAA</sequence>
<name>A0A4R5EQ88_9RHOB</name>
<dbReference type="InterPro" id="IPR045601">
    <property type="entry name" value="DUF6455"/>
</dbReference>
<reference evidence="2 3" key="1">
    <citation type="submission" date="2019-03" db="EMBL/GenBank/DDBJ databases">
        <authorList>
            <person name="Zhang S."/>
        </authorList>
    </citation>
    <scope>NUCLEOTIDE SEQUENCE [LARGE SCALE GENOMIC DNA]</scope>
    <source>
        <strain evidence="2 3">S4J41</strain>
    </source>
</reference>
<feature type="domain" description="DUF6455" evidence="1">
    <location>
        <begin position="1"/>
        <end position="81"/>
    </location>
</feature>
<comment type="caution">
    <text evidence="2">The sequence shown here is derived from an EMBL/GenBank/DDBJ whole genome shotgun (WGS) entry which is preliminary data.</text>
</comment>
<accession>A0A4R5EQ88</accession>
<dbReference type="AlphaFoldDB" id="A0A4R5EQ88"/>
<dbReference type="Pfam" id="PF20056">
    <property type="entry name" value="DUF6455"/>
    <property type="match status" value="1"/>
</dbReference>
<organism evidence="2 3">
    <name type="scientific">Antarcticimicrobium sediminis</name>
    <dbReference type="NCBI Taxonomy" id="2546227"/>
    <lineage>
        <taxon>Bacteria</taxon>
        <taxon>Pseudomonadati</taxon>
        <taxon>Pseudomonadota</taxon>
        <taxon>Alphaproteobacteria</taxon>
        <taxon>Rhodobacterales</taxon>
        <taxon>Paracoccaceae</taxon>
        <taxon>Antarcticimicrobium</taxon>
    </lineage>
</organism>
<dbReference type="Proteomes" id="UP000294662">
    <property type="component" value="Unassembled WGS sequence"/>
</dbReference>
<keyword evidence="3" id="KW-1185">Reference proteome</keyword>
<gene>
    <name evidence="2" type="ORF">E1B25_14345</name>
</gene>
<dbReference type="OrthoDB" id="7961152at2"/>
<dbReference type="EMBL" id="SMFP01000009">
    <property type="protein sequence ID" value="TDE36690.1"/>
    <property type="molecule type" value="Genomic_DNA"/>
</dbReference>
<evidence type="ECO:0000313" key="3">
    <source>
        <dbReference type="Proteomes" id="UP000294662"/>
    </source>
</evidence>
<evidence type="ECO:0000259" key="1">
    <source>
        <dbReference type="Pfam" id="PF20056"/>
    </source>
</evidence>
<protein>
    <recommendedName>
        <fullName evidence="1">DUF6455 domain-containing protein</fullName>
    </recommendedName>
</protein>
<proteinExistence type="predicted"/>
<dbReference type="RefSeq" id="WP_132830203.1">
    <property type="nucleotide sequence ID" value="NZ_SMFP01000009.1"/>
</dbReference>